<gene>
    <name evidence="4" type="ORF">PSTG_16790</name>
</gene>
<dbReference type="Pfam" id="PF23631">
    <property type="entry name" value="DUF7143"/>
    <property type="match status" value="1"/>
</dbReference>
<dbReference type="InterPro" id="IPR055567">
    <property type="entry name" value="DUF7143"/>
</dbReference>
<dbReference type="OrthoDB" id="2497581at2759"/>
<dbReference type="PANTHER" id="PTHR37592:SF1">
    <property type="match status" value="1"/>
</dbReference>
<feature type="coiled-coil region" evidence="1">
    <location>
        <begin position="158"/>
        <end position="188"/>
    </location>
</feature>
<comment type="caution">
    <text evidence="4">The sequence shown here is derived from an EMBL/GenBank/DDBJ whole genome shotgun (WGS) entry which is preliminary data.</text>
</comment>
<evidence type="ECO:0000313" key="5">
    <source>
        <dbReference type="Proteomes" id="UP000054564"/>
    </source>
</evidence>
<dbReference type="PANTHER" id="PTHR37592">
    <property type="match status" value="1"/>
</dbReference>
<evidence type="ECO:0000259" key="3">
    <source>
        <dbReference type="Pfam" id="PF23631"/>
    </source>
</evidence>
<keyword evidence="2" id="KW-0812">Transmembrane</keyword>
<keyword evidence="2" id="KW-0472">Membrane</keyword>
<keyword evidence="2" id="KW-1133">Transmembrane helix</keyword>
<name>A0A0L0URP1_9BASI</name>
<accession>A0A0L0URP1</accession>
<evidence type="ECO:0000313" key="4">
    <source>
        <dbReference type="EMBL" id="KNE89757.1"/>
    </source>
</evidence>
<dbReference type="EMBL" id="AJIL01000300">
    <property type="protein sequence ID" value="KNE89757.1"/>
    <property type="molecule type" value="Genomic_DNA"/>
</dbReference>
<organism evidence="4 5">
    <name type="scientific">Puccinia striiformis f. sp. tritici PST-78</name>
    <dbReference type="NCBI Taxonomy" id="1165861"/>
    <lineage>
        <taxon>Eukaryota</taxon>
        <taxon>Fungi</taxon>
        <taxon>Dikarya</taxon>
        <taxon>Basidiomycota</taxon>
        <taxon>Pucciniomycotina</taxon>
        <taxon>Pucciniomycetes</taxon>
        <taxon>Pucciniales</taxon>
        <taxon>Pucciniaceae</taxon>
        <taxon>Puccinia</taxon>
    </lineage>
</organism>
<protein>
    <recommendedName>
        <fullName evidence="3">DUF7143 domain-containing protein</fullName>
    </recommendedName>
</protein>
<feature type="transmembrane region" description="Helical" evidence="2">
    <location>
        <begin position="318"/>
        <end position="335"/>
    </location>
</feature>
<proteinExistence type="predicted"/>
<evidence type="ECO:0000256" key="1">
    <source>
        <dbReference type="SAM" id="Coils"/>
    </source>
</evidence>
<sequence>MSDCYFVPCKLFHINTNNSAIFIFTSINIQQGTSTDAVKSPSIFGTYNHSASATNFSSSKKSRIPCFITNVGINNQNANPLYWKARISSLSLDRFSEVSCVHDGKQPIPGIPELILNGITYSTIDFQASSKHQSPVGFAIDKFIIELEQKVSIERPSKNHLNSNLIGKERKKKEMEEAERRRQSEKAAVLLLTTYWKIYGAMDIALRVLNNQDSVKLLSLSKGPGFVLNFQRARLEGKLREIEFYLTQIIRNCDNCTGIETQRLLVLARASGVSNQALSQAEVLANLPDENIEGHIKLTSGSSHSKNFVNGQWHARPYVFFLFIFLFSSAFVTLIA</sequence>
<evidence type="ECO:0000256" key="2">
    <source>
        <dbReference type="SAM" id="Phobius"/>
    </source>
</evidence>
<dbReference type="AlphaFoldDB" id="A0A0L0URP1"/>
<feature type="domain" description="DUF7143" evidence="3">
    <location>
        <begin position="96"/>
        <end position="147"/>
    </location>
</feature>
<dbReference type="Proteomes" id="UP000054564">
    <property type="component" value="Unassembled WGS sequence"/>
</dbReference>
<keyword evidence="1" id="KW-0175">Coiled coil</keyword>
<keyword evidence="5" id="KW-1185">Reference proteome</keyword>
<reference evidence="5" key="1">
    <citation type="submission" date="2014-03" db="EMBL/GenBank/DDBJ databases">
        <title>The Genome Sequence of Puccinia striiformis f. sp. tritici PST-78.</title>
        <authorList>
            <consortium name="The Broad Institute Genome Sequencing Platform"/>
            <person name="Cuomo C."/>
            <person name="Hulbert S."/>
            <person name="Chen X."/>
            <person name="Walker B."/>
            <person name="Young S.K."/>
            <person name="Zeng Q."/>
            <person name="Gargeya S."/>
            <person name="Fitzgerald M."/>
            <person name="Haas B."/>
            <person name="Abouelleil A."/>
            <person name="Alvarado L."/>
            <person name="Arachchi H.M."/>
            <person name="Berlin A.M."/>
            <person name="Chapman S.B."/>
            <person name="Goldberg J."/>
            <person name="Griggs A."/>
            <person name="Gujja S."/>
            <person name="Hansen M."/>
            <person name="Howarth C."/>
            <person name="Imamovic A."/>
            <person name="Larimer J."/>
            <person name="McCowan C."/>
            <person name="Montmayeur A."/>
            <person name="Murphy C."/>
            <person name="Neiman D."/>
            <person name="Pearson M."/>
            <person name="Priest M."/>
            <person name="Roberts A."/>
            <person name="Saif S."/>
            <person name="Shea T."/>
            <person name="Sisk P."/>
            <person name="Sykes S."/>
            <person name="Wortman J."/>
            <person name="Nusbaum C."/>
            <person name="Birren B."/>
        </authorList>
    </citation>
    <scope>NUCLEOTIDE SEQUENCE [LARGE SCALE GENOMIC DNA]</scope>
    <source>
        <strain evidence="5">race PST-78</strain>
    </source>
</reference>